<evidence type="ECO:0000313" key="2">
    <source>
        <dbReference type="EMBL" id="WHS67264.1"/>
    </source>
</evidence>
<dbReference type="PANTHER" id="PTHR16128">
    <property type="entry name" value="FAD/NAD(P)-BINDING OXIDOREDUCTASE FAMILY PROTEIN"/>
    <property type="match status" value="1"/>
</dbReference>
<name>A0ABY8SZD5_9BURK</name>
<dbReference type="EMBL" id="CP125947">
    <property type="protein sequence ID" value="WHS67264.1"/>
    <property type="molecule type" value="Genomic_DNA"/>
</dbReference>
<reference evidence="2 3" key="1">
    <citation type="submission" date="2023-05" db="EMBL/GenBank/DDBJ databases">
        <authorList>
            <person name="Yin Y."/>
            <person name="Lu Z."/>
        </authorList>
    </citation>
    <scope>NUCLEOTIDE SEQUENCE [LARGE SCALE GENOMIC DNA]</scope>
    <source>
        <strain evidence="2 3">ZM22</strain>
    </source>
</reference>
<keyword evidence="3" id="KW-1185">Reference proteome</keyword>
<evidence type="ECO:0000256" key="1">
    <source>
        <dbReference type="SAM" id="MobiDB-lite"/>
    </source>
</evidence>
<proteinExistence type="predicted"/>
<organism evidence="2 3">
    <name type="scientific">Comamonas resistens</name>
    <dbReference type="NCBI Taxonomy" id="3046670"/>
    <lineage>
        <taxon>Bacteria</taxon>
        <taxon>Pseudomonadati</taxon>
        <taxon>Pseudomonadota</taxon>
        <taxon>Betaproteobacteria</taxon>
        <taxon>Burkholderiales</taxon>
        <taxon>Comamonadaceae</taxon>
        <taxon>Comamonas</taxon>
    </lineage>
</organism>
<dbReference type="Pfam" id="PF13450">
    <property type="entry name" value="NAD_binding_8"/>
    <property type="match status" value="1"/>
</dbReference>
<dbReference type="Proteomes" id="UP001240697">
    <property type="component" value="Chromosome"/>
</dbReference>
<dbReference type="PRINTS" id="PR00419">
    <property type="entry name" value="ADXRDTASE"/>
</dbReference>
<gene>
    <name evidence="2" type="ORF">QMY55_09170</name>
</gene>
<sequence>MMTSHPTADSAAHRIAIIGAGTAGLSCAQFLAHAGHQVHMFDKSRGPSGRMSTRRSSDGDTNWQCDHGAQYFTAHDADFRAQVATWEQAAAVASWSARIGSYDGQRFMLQTSAGQRLVGTPRMTSPAAHSVRCMTDSPNPVRFQWQSTIEPLQADIGDGWLLRSLEHGTESLCYHTLLLAVPAPQAAQLLAGVSSEATTLSNSTRMRACWSVMVRCAQPVPLPVDGCLVEHSPLHWIARDSSKPGRIGPETWLLHASDRWSEAHVEDDAASVTAVLLKAFAKLGGPDPASVQATAHRWRYADTANPLNMGSWWDAAASLGMCGDWLHNGTVEGAWLSGISLARHVHRHCSPMPDKLTGSTPCAHP</sequence>
<dbReference type="Gene3D" id="3.50.50.60">
    <property type="entry name" value="FAD/NAD(P)-binding domain"/>
    <property type="match status" value="1"/>
</dbReference>
<protein>
    <submittedName>
        <fullName evidence="2">NAD(P)-binding protein</fullName>
    </submittedName>
</protein>
<feature type="region of interest" description="Disordered" evidence="1">
    <location>
        <begin position="41"/>
        <end position="60"/>
    </location>
</feature>
<dbReference type="InterPro" id="IPR036188">
    <property type="entry name" value="FAD/NAD-bd_sf"/>
</dbReference>
<dbReference type="SUPFAM" id="SSF51905">
    <property type="entry name" value="FAD/NAD(P)-binding domain"/>
    <property type="match status" value="1"/>
</dbReference>
<evidence type="ECO:0000313" key="3">
    <source>
        <dbReference type="Proteomes" id="UP001240697"/>
    </source>
</evidence>
<dbReference type="PANTHER" id="PTHR16128:SF5">
    <property type="entry name" value="FAD_NAD(P)-BINDING OXIDOREDUCTASE FAMILY PROTEIN"/>
    <property type="match status" value="1"/>
</dbReference>
<dbReference type="Gene3D" id="3.90.660.10">
    <property type="match status" value="1"/>
</dbReference>
<dbReference type="RefSeq" id="WP_283488310.1">
    <property type="nucleotide sequence ID" value="NZ_CP125947.1"/>
</dbReference>
<accession>A0ABY8SZD5</accession>